<keyword evidence="4" id="KW-1185">Reference proteome</keyword>
<dbReference type="GO" id="GO:0006508">
    <property type="term" value="P:proteolysis"/>
    <property type="evidence" value="ECO:0007669"/>
    <property type="project" value="InterPro"/>
</dbReference>
<evidence type="ECO:0000259" key="2">
    <source>
        <dbReference type="Pfam" id="PF02557"/>
    </source>
</evidence>
<dbReference type="Proteomes" id="UP000487268">
    <property type="component" value="Unassembled WGS sequence"/>
</dbReference>
<proteinExistence type="predicted"/>
<name>A0A7K0BR49_9ACTN</name>
<comment type="caution">
    <text evidence="3">The sequence shown here is derived from an EMBL/GenBank/DDBJ whole genome shotgun (WGS) entry which is preliminary data.</text>
</comment>
<feature type="signal peptide" evidence="1">
    <location>
        <begin position="1"/>
        <end position="20"/>
    </location>
</feature>
<dbReference type="CDD" id="cd14846">
    <property type="entry name" value="Peptidase_M15_like"/>
    <property type="match status" value="1"/>
</dbReference>
<dbReference type="GO" id="GO:0008233">
    <property type="term" value="F:peptidase activity"/>
    <property type="evidence" value="ECO:0007669"/>
    <property type="project" value="InterPro"/>
</dbReference>
<dbReference type="RefSeq" id="WP_153531537.1">
    <property type="nucleotide sequence ID" value="NZ_WEGH01000001.1"/>
</dbReference>
<dbReference type="InterPro" id="IPR052179">
    <property type="entry name" value="DD-CPase-like"/>
</dbReference>
<dbReference type="AlphaFoldDB" id="A0A7K0BR49"/>
<feature type="domain" description="D-alanyl-D-alanine carboxypeptidase-like core" evidence="2">
    <location>
        <begin position="63"/>
        <end position="159"/>
    </location>
</feature>
<dbReference type="EMBL" id="WEGH01000001">
    <property type="protein sequence ID" value="MQY03663.1"/>
    <property type="molecule type" value="Genomic_DNA"/>
</dbReference>
<reference evidence="3 4" key="1">
    <citation type="submission" date="2019-10" db="EMBL/GenBank/DDBJ databases">
        <title>Actinomadura rubteroloni sp. nov. and Actinomadura macrotermitis sp. nov., isolated from the gut of fungus growing-termite Macrotermes natalensis.</title>
        <authorList>
            <person name="Benndorf R."/>
            <person name="Martin K."/>
            <person name="Kuefner M."/>
            <person name="De Beer W."/>
            <person name="Kaster A.-K."/>
            <person name="Vollmers J."/>
            <person name="Poulsen M."/>
            <person name="Beemelmanns C."/>
        </authorList>
    </citation>
    <scope>NUCLEOTIDE SEQUENCE [LARGE SCALE GENOMIC DNA]</scope>
    <source>
        <strain evidence="3 4">RB68</strain>
    </source>
</reference>
<sequence>MALHRTIALTIAALGLSACAAAPDAAAPSQAAAAVPPRPPAPEADGRVHGKITPADVHPAITNLDPRLRKALRQAAAAASADGVEIHVTSGWRSAAYQRRLLQEAATKYGSLEEARRFVLPPEKSAHVKGRAVDIGPPAAADWLGRHGATFGLCQIYANEKWHFERATTPGGHCPEKLPDATAG</sequence>
<accession>A0A7K0BR49</accession>
<evidence type="ECO:0000313" key="3">
    <source>
        <dbReference type="EMBL" id="MQY03663.1"/>
    </source>
</evidence>
<dbReference type="InterPro" id="IPR003709">
    <property type="entry name" value="VanY-like_core_dom"/>
</dbReference>
<dbReference type="PANTHER" id="PTHR34385">
    <property type="entry name" value="D-ALANYL-D-ALANINE CARBOXYPEPTIDASE"/>
    <property type="match status" value="1"/>
</dbReference>
<gene>
    <name evidence="3" type="ORF">ACRB68_17080</name>
</gene>
<dbReference type="InterPro" id="IPR009045">
    <property type="entry name" value="Zn_M74/Hedgehog-like"/>
</dbReference>
<protein>
    <recommendedName>
        <fullName evidence="2">D-alanyl-D-alanine carboxypeptidase-like core domain-containing protein</fullName>
    </recommendedName>
</protein>
<feature type="chain" id="PRO_5039717285" description="D-alanyl-D-alanine carboxypeptidase-like core domain-containing protein" evidence="1">
    <location>
        <begin position="21"/>
        <end position="184"/>
    </location>
</feature>
<dbReference type="PROSITE" id="PS51257">
    <property type="entry name" value="PROKAR_LIPOPROTEIN"/>
    <property type="match status" value="1"/>
</dbReference>
<keyword evidence="1" id="KW-0732">Signal</keyword>
<dbReference type="OrthoDB" id="3293184at2"/>
<dbReference type="Pfam" id="PF02557">
    <property type="entry name" value="VanY"/>
    <property type="match status" value="1"/>
</dbReference>
<dbReference type="PANTHER" id="PTHR34385:SF1">
    <property type="entry name" value="PEPTIDOGLYCAN L-ALANYL-D-GLUTAMATE ENDOPEPTIDASE CWLK"/>
    <property type="match status" value="1"/>
</dbReference>
<evidence type="ECO:0000313" key="4">
    <source>
        <dbReference type="Proteomes" id="UP000487268"/>
    </source>
</evidence>
<organism evidence="3 4">
    <name type="scientific">Actinomadura macrotermitis</name>
    <dbReference type="NCBI Taxonomy" id="2585200"/>
    <lineage>
        <taxon>Bacteria</taxon>
        <taxon>Bacillati</taxon>
        <taxon>Actinomycetota</taxon>
        <taxon>Actinomycetes</taxon>
        <taxon>Streptosporangiales</taxon>
        <taxon>Thermomonosporaceae</taxon>
        <taxon>Actinomadura</taxon>
    </lineage>
</organism>
<dbReference type="SUPFAM" id="SSF55166">
    <property type="entry name" value="Hedgehog/DD-peptidase"/>
    <property type="match status" value="1"/>
</dbReference>
<dbReference type="Gene3D" id="3.30.1380.10">
    <property type="match status" value="1"/>
</dbReference>
<evidence type="ECO:0000256" key="1">
    <source>
        <dbReference type="SAM" id="SignalP"/>
    </source>
</evidence>